<evidence type="ECO:0000256" key="4">
    <source>
        <dbReference type="SAM" id="Phobius"/>
    </source>
</evidence>
<feature type="domain" description="Multidrug resistance protein MdtA-like alpha-helical hairpin" evidence="5">
    <location>
        <begin position="108"/>
        <end position="178"/>
    </location>
</feature>
<feature type="transmembrane region" description="Helical" evidence="4">
    <location>
        <begin position="12"/>
        <end position="29"/>
    </location>
</feature>
<dbReference type="GO" id="GO:0005886">
    <property type="term" value="C:plasma membrane"/>
    <property type="evidence" value="ECO:0007669"/>
    <property type="project" value="UniProtKB-SubCell"/>
</dbReference>
<dbReference type="InterPro" id="IPR006143">
    <property type="entry name" value="RND_pump_MFP"/>
</dbReference>
<dbReference type="InterPro" id="IPR058627">
    <property type="entry name" value="MdtA-like_C"/>
</dbReference>
<feature type="domain" description="Multidrug resistance protein MdtA-like barrel-sandwich hybrid" evidence="6">
    <location>
        <begin position="70"/>
        <end position="204"/>
    </location>
</feature>
<evidence type="ECO:0000313" key="10">
    <source>
        <dbReference type="Proteomes" id="UP000245125"/>
    </source>
</evidence>
<accession>A0A2U3QJ44</accession>
<dbReference type="Gene3D" id="2.40.50.100">
    <property type="match status" value="1"/>
</dbReference>
<evidence type="ECO:0000256" key="3">
    <source>
        <dbReference type="SAM" id="MobiDB-lite"/>
    </source>
</evidence>
<dbReference type="Gene3D" id="2.40.420.20">
    <property type="match status" value="1"/>
</dbReference>
<dbReference type="FunFam" id="2.40.420.20:FF:000001">
    <property type="entry name" value="Efflux RND transporter periplasmic adaptor subunit"/>
    <property type="match status" value="1"/>
</dbReference>
<feature type="region of interest" description="Disordered" evidence="3">
    <location>
        <begin position="379"/>
        <end position="403"/>
    </location>
</feature>
<protein>
    <submittedName>
        <fullName evidence="9">Efflux transporter, RND family, MFP subunit</fullName>
    </submittedName>
</protein>
<dbReference type="NCBIfam" id="TIGR01730">
    <property type="entry name" value="RND_mfp"/>
    <property type="match status" value="1"/>
</dbReference>
<dbReference type="InterPro" id="IPR058625">
    <property type="entry name" value="MdtA-like_BSH"/>
</dbReference>
<dbReference type="Gene3D" id="1.10.287.470">
    <property type="entry name" value="Helix hairpin bin"/>
    <property type="match status" value="1"/>
</dbReference>
<dbReference type="Pfam" id="PF25967">
    <property type="entry name" value="RND-MFP_C"/>
    <property type="match status" value="1"/>
</dbReference>
<evidence type="ECO:0000256" key="1">
    <source>
        <dbReference type="ARBA" id="ARBA00004196"/>
    </source>
</evidence>
<dbReference type="GO" id="GO:0046677">
    <property type="term" value="P:response to antibiotic"/>
    <property type="evidence" value="ECO:0007669"/>
    <property type="project" value="TreeGrafter"/>
</dbReference>
<feature type="domain" description="Multidrug resistance protein MdtA-like beta-barrel" evidence="7">
    <location>
        <begin position="214"/>
        <end position="302"/>
    </location>
</feature>
<evidence type="ECO:0000259" key="7">
    <source>
        <dbReference type="Pfam" id="PF25944"/>
    </source>
</evidence>
<evidence type="ECO:0000256" key="2">
    <source>
        <dbReference type="ARBA" id="ARBA00009477"/>
    </source>
</evidence>
<organism evidence="9 10">
    <name type="scientific">Candidatus Sulfobium mesophilum</name>
    <dbReference type="NCBI Taxonomy" id="2016548"/>
    <lineage>
        <taxon>Bacteria</taxon>
        <taxon>Pseudomonadati</taxon>
        <taxon>Nitrospirota</taxon>
        <taxon>Nitrospiria</taxon>
        <taxon>Nitrospirales</taxon>
        <taxon>Nitrospiraceae</taxon>
        <taxon>Candidatus Sulfobium</taxon>
    </lineage>
</organism>
<reference evidence="10" key="1">
    <citation type="submission" date="2018-03" db="EMBL/GenBank/DDBJ databases">
        <authorList>
            <person name="Zecchin S."/>
        </authorList>
    </citation>
    <scope>NUCLEOTIDE SEQUENCE [LARGE SCALE GENOMIC DNA]</scope>
</reference>
<dbReference type="PANTHER" id="PTHR30158">
    <property type="entry name" value="ACRA/E-RELATED COMPONENT OF DRUG EFFLUX TRANSPORTER"/>
    <property type="match status" value="1"/>
</dbReference>
<dbReference type="InterPro" id="IPR058626">
    <property type="entry name" value="MdtA-like_b-barrel"/>
</dbReference>
<keyword evidence="10" id="KW-1185">Reference proteome</keyword>
<evidence type="ECO:0000313" key="9">
    <source>
        <dbReference type="EMBL" id="SPQ01389.1"/>
    </source>
</evidence>
<dbReference type="Gene3D" id="2.40.30.170">
    <property type="match status" value="1"/>
</dbReference>
<dbReference type="Pfam" id="PF25944">
    <property type="entry name" value="Beta-barrel_RND"/>
    <property type="match status" value="1"/>
</dbReference>
<evidence type="ECO:0000259" key="8">
    <source>
        <dbReference type="Pfam" id="PF25967"/>
    </source>
</evidence>
<name>A0A2U3QJ44_9BACT</name>
<proteinExistence type="inferred from homology"/>
<keyword evidence="4" id="KW-0472">Membrane</keyword>
<comment type="similarity">
    <text evidence="2">Belongs to the membrane fusion protein (MFP) (TC 8.A.1) family.</text>
</comment>
<dbReference type="GO" id="GO:0022857">
    <property type="term" value="F:transmembrane transporter activity"/>
    <property type="evidence" value="ECO:0007669"/>
    <property type="project" value="InterPro"/>
</dbReference>
<keyword evidence="4" id="KW-1133">Transmembrane helix</keyword>
<sequence length="403" mass="43669">MEHRPHHERVLITAFAIGIILGASFFLPACRGEKKSQPSSQPVVTVMEVVRKDVPVSFEHVAQTQSSHLVNIQARVSGFLDRRLYTEGAVVKEGQVLFQMDAKPFQVQLDQAKATLAKQEAALETARLNLARTKPLAEQNALPQKDLDSAVGRYQSDAAAVEQAKAQVETAKLNLSYTTITTPVTGVSSAALQTDGTYISAQNSLLTTVAVLSPMWVNFSVSENEMLRYREQIAKGLLRAPGDGIYMVEVILVDGSVFPHTGRITFAEPSFNAQTGTFLIRASVNNPDGLLRPNQYVRARLKGAARPKAMMVPQRAVQQGSKGHFVWVVGNDNKVEQRPVVVGQWHGEDWFISEGLKGGEQVIVDGGLTLRPGMSVSARPYDAGKGSGADGSLPKTEPAKGSK</sequence>
<keyword evidence="4" id="KW-0812">Transmembrane</keyword>
<dbReference type="Proteomes" id="UP000245125">
    <property type="component" value="Unassembled WGS sequence"/>
</dbReference>
<dbReference type="SUPFAM" id="SSF111369">
    <property type="entry name" value="HlyD-like secretion proteins"/>
    <property type="match status" value="1"/>
</dbReference>
<evidence type="ECO:0000259" key="5">
    <source>
        <dbReference type="Pfam" id="PF25876"/>
    </source>
</evidence>
<dbReference type="OrthoDB" id="9772050at2"/>
<dbReference type="Pfam" id="PF25917">
    <property type="entry name" value="BSH_RND"/>
    <property type="match status" value="1"/>
</dbReference>
<evidence type="ECO:0000259" key="6">
    <source>
        <dbReference type="Pfam" id="PF25917"/>
    </source>
</evidence>
<feature type="domain" description="Multidrug resistance protein MdtA-like C-terminal permuted SH3" evidence="8">
    <location>
        <begin position="309"/>
        <end position="367"/>
    </location>
</feature>
<gene>
    <name evidence="9" type="ORF">NBG4_520016</name>
</gene>
<dbReference type="InterPro" id="IPR058624">
    <property type="entry name" value="MdtA-like_HH"/>
</dbReference>
<dbReference type="EMBL" id="OUUY01000100">
    <property type="protein sequence ID" value="SPQ01389.1"/>
    <property type="molecule type" value="Genomic_DNA"/>
</dbReference>
<dbReference type="Pfam" id="PF25876">
    <property type="entry name" value="HH_MFP_RND"/>
    <property type="match status" value="1"/>
</dbReference>
<comment type="subcellular location">
    <subcellularLocation>
        <location evidence="1">Cell envelope</location>
    </subcellularLocation>
</comment>
<dbReference type="AlphaFoldDB" id="A0A2U3QJ44"/>